<evidence type="ECO:0000259" key="9">
    <source>
        <dbReference type="SMART" id="SM00831"/>
    </source>
</evidence>
<dbReference type="Pfam" id="PF13246">
    <property type="entry name" value="Cation_ATPase"/>
    <property type="match status" value="1"/>
</dbReference>
<sequence length="709" mass="77486">MEKGLTSLEVQEKQKIFGKNEIKAEERISTAILFLSQFPTFINGILVMASILSFVIGNTLDGTLILIILFLNALFGFAQEYRAEKSLDKLKAYVKSEVRVIRDGKVIQVDAADLVPGDIVRISEGDKIPADGKIISDKFLEIDESILTGESLSVIKRHNDPVFSGTLVTKGNSRILIATIGNQTRFGQIAQTLGSVAPDKTPLQKRLDGLAKILSIVIVVIAAIIVPTGILQGKEFIPLLLIAVSISIAAIPEGLPAVVTIALAIGTSKMAKRKAIVRRMQSVETLGAVQIIITDKTGTLTQNTMRVKKFWTPKKEYEDSLIRACTLGNTASLIEKKEKNSFDVIGDKTDGALLFWAKEKAGNLEEIKSEGKILEEYSFDPQTSTVTTIWQKKSATGEKHIFVRGAPEVILSKSRLSEKEKEEINKIYEEYAREGYRVIGFATRTADHHSLPIAREDAEKNLTFLGIVGIYDPPRLEAKKAVEEARKAGIQTIMVTGDNVLTASALAREIGLLETGDDIATGEEIDKLSDEELEKIILKTRIFARTKPEDKLRLVTVLKKMGYVVGVTGDGVNDALALKRADVGLAMGECGTDVAKEASDIILTDDNFSTVVSAVEEGRTIYNNIIKAITYLLATNFSDLAFVFFANLIGLPNPFFPTQILWINLVTDGLPALALASDNKDHSVLNNKPRSPNAPILNRIRLTSIIAIG</sequence>
<dbReference type="SFLD" id="SFLDG00002">
    <property type="entry name" value="C1.7:_P-type_atpase_like"/>
    <property type="match status" value="1"/>
</dbReference>
<dbReference type="Gene3D" id="1.20.1110.10">
    <property type="entry name" value="Calcium-transporting ATPase, transmembrane domain"/>
    <property type="match status" value="2"/>
</dbReference>
<proteinExistence type="predicted"/>
<dbReference type="InterPro" id="IPR059000">
    <property type="entry name" value="ATPase_P-type_domA"/>
</dbReference>
<dbReference type="GO" id="GO:0005524">
    <property type="term" value="F:ATP binding"/>
    <property type="evidence" value="ECO:0007669"/>
    <property type="project" value="UniProtKB-KW"/>
</dbReference>
<dbReference type="Pfam" id="PF00690">
    <property type="entry name" value="Cation_ATPase_N"/>
    <property type="match status" value="1"/>
</dbReference>
<dbReference type="InterPro" id="IPR008250">
    <property type="entry name" value="ATPase_P-typ_transduc_dom_A_sf"/>
</dbReference>
<evidence type="ECO:0000256" key="6">
    <source>
        <dbReference type="ARBA" id="ARBA00022989"/>
    </source>
</evidence>
<dbReference type="SUPFAM" id="SSF81653">
    <property type="entry name" value="Calcium ATPase, transduction domain A"/>
    <property type="match status" value="1"/>
</dbReference>
<dbReference type="Pfam" id="PF00122">
    <property type="entry name" value="E1-E2_ATPase"/>
    <property type="match status" value="1"/>
</dbReference>
<dbReference type="SMART" id="SM00831">
    <property type="entry name" value="Cation_ATPase_N"/>
    <property type="match status" value="1"/>
</dbReference>
<evidence type="ECO:0000256" key="4">
    <source>
        <dbReference type="ARBA" id="ARBA00022840"/>
    </source>
</evidence>
<keyword evidence="4" id="KW-0067">ATP-binding</keyword>
<evidence type="ECO:0000256" key="1">
    <source>
        <dbReference type="ARBA" id="ARBA00004141"/>
    </source>
</evidence>
<dbReference type="Proteomes" id="UP000176974">
    <property type="component" value="Unassembled WGS sequence"/>
</dbReference>
<evidence type="ECO:0000256" key="3">
    <source>
        <dbReference type="ARBA" id="ARBA00022741"/>
    </source>
</evidence>
<feature type="transmembrane region" description="Helical" evidence="8">
    <location>
        <begin position="236"/>
        <end position="265"/>
    </location>
</feature>
<evidence type="ECO:0000313" key="10">
    <source>
        <dbReference type="EMBL" id="OGZ35939.1"/>
    </source>
</evidence>
<feature type="non-terminal residue" evidence="10">
    <location>
        <position position="709"/>
    </location>
</feature>
<evidence type="ECO:0000313" key="11">
    <source>
        <dbReference type="Proteomes" id="UP000176974"/>
    </source>
</evidence>
<evidence type="ECO:0000256" key="5">
    <source>
        <dbReference type="ARBA" id="ARBA00022967"/>
    </source>
</evidence>
<comment type="caution">
    <text evidence="10">The sequence shown here is derived from an EMBL/GenBank/DDBJ whole genome shotgun (WGS) entry which is preliminary data.</text>
</comment>
<feature type="transmembrane region" description="Helical" evidence="8">
    <location>
        <begin position="62"/>
        <end position="81"/>
    </location>
</feature>
<dbReference type="NCBIfam" id="TIGR01494">
    <property type="entry name" value="ATPase_P-type"/>
    <property type="match status" value="2"/>
</dbReference>
<keyword evidence="3" id="KW-0547">Nucleotide-binding</keyword>
<organism evidence="10 11">
    <name type="scientific">Candidatus Portnoybacteria bacterium RIFCSPHIGHO2_01_FULL_40_12b</name>
    <dbReference type="NCBI Taxonomy" id="1801994"/>
    <lineage>
        <taxon>Bacteria</taxon>
        <taxon>Candidatus Portnoyibacteriota</taxon>
    </lineage>
</organism>
<dbReference type="Pfam" id="PF00689">
    <property type="entry name" value="Cation_ATPase_C"/>
    <property type="match status" value="1"/>
</dbReference>
<dbReference type="InterPro" id="IPR023298">
    <property type="entry name" value="ATPase_P-typ_TM_dom_sf"/>
</dbReference>
<reference evidence="10 11" key="1">
    <citation type="journal article" date="2016" name="Nat. Commun.">
        <title>Thousands of microbial genomes shed light on interconnected biogeochemical processes in an aquifer system.</title>
        <authorList>
            <person name="Anantharaman K."/>
            <person name="Brown C.T."/>
            <person name="Hug L.A."/>
            <person name="Sharon I."/>
            <person name="Castelle C.J."/>
            <person name="Probst A.J."/>
            <person name="Thomas B.C."/>
            <person name="Singh A."/>
            <person name="Wilkins M.J."/>
            <person name="Karaoz U."/>
            <person name="Brodie E.L."/>
            <person name="Williams K.H."/>
            <person name="Hubbard S.S."/>
            <person name="Banfield J.F."/>
        </authorList>
    </citation>
    <scope>NUCLEOTIDE SEQUENCE [LARGE SCALE GENOMIC DNA]</scope>
</reference>
<keyword evidence="2 8" id="KW-0812">Transmembrane</keyword>
<dbReference type="PRINTS" id="PR00120">
    <property type="entry name" value="HATPASE"/>
</dbReference>
<feature type="transmembrane region" description="Helical" evidence="8">
    <location>
        <begin position="628"/>
        <end position="649"/>
    </location>
</feature>
<keyword evidence="5" id="KW-1278">Translocase</keyword>
<dbReference type="SFLD" id="SFLDF00027">
    <property type="entry name" value="p-type_atpase"/>
    <property type="match status" value="1"/>
</dbReference>
<accession>A0A1G2FCZ4</accession>
<dbReference type="EMBL" id="MHMY01000004">
    <property type="protein sequence ID" value="OGZ35939.1"/>
    <property type="molecule type" value="Genomic_DNA"/>
</dbReference>
<keyword evidence="6 8" id="KW-1133">Transmembrane helix</keyword>
<dbReference type="InterPro" id="IPR036412">
    <property type="entry name" value="HAD-like_sf"/>
</dbReference>
<gene>
    <name evidence="10" type="ORF">A2815_01375</name>
</gene>
<protein>
    <recommendedName>
        <fullName evidence="9">Cation-transporting P-type ATPase N-terminal domain-containing protein</fullName>
    </recommendedName>
</protein>
<keyword evidence="7 8" id="KW-0472">Membrane</keyword>
<feature type="domain" description="Cation-transporting P-type ATPase N-terminal" evidence="9">
    <location>
        <begin position="3"/>
        <end position="58"/>
    </location>
</feature>
<dbReference type="GO" id="GO:0016887">
    <property type="term" value="F:ATP hydrolysis activity"/>
    <property type="evidence" value="ECO:0007669"/>
    <property type="project" value="InterPro"/>
</dbReference>
<dbReference type="InterPro" id="IPR023214">
    <property type="entry name" value="HAD_sf"/>
</dbReference>
<dbReference type="PRINTS" id="PR00119">
    <property type="entry name" value="CATATPASE"/>
</dbReference>
<dbReference type="AlphaFoldDB" id="A0A1G2FCZ4"/>
<dbReference type="InterPro" id="IPR004014">
    <property type="entry name" value="ATPase_P-typ_cation-transptr_N"/>
</dbReference>
<feature type="transmembrane region" description="Helical" evidence="8">
    <location>
        <begin position="210"/>
        <end position="230"/>
    </location>
</feature>
<name>A0A1G2FCZ4_9BACT</name>
<dbReference type="InterPro" id="IPR023299">
    <property type="entry name" value="ATPase_P-typ_cyto_dom_N"/>
</dbReference>
<dbReference type="Gene3D" id="3.40.50.1000">
    <property type="entry name" value="HAD superfamily/HAD-like"/>
    <property type="match status" value="2"/>
</dbReference>
<evidence type="ECO:0000256" key="7">
    <source>
        <dbReference type="ARBA" id="ARBA00023136"/>
    </source>
</evidence>
<dbReference type="InterPro" id="IPR018303">
    <property type="entry name" value="ATPase_P-typ_P_site"/>
</dbReference>
<feature type="transmembrane region" description="Helical" evidence="8">
    <location>
        <begin position="32"/>
        <end position="56"/>
    </location>
</feature>
<dbReference type="SUPFAM" id="SSF81660">
    <property type="entry name" value="Metal cation-transporting ATPase, ATP-binding domain N"/>
    <property type="match status" value="1"/>
</dbReference>
<dbReference type="InterPro" id="IPR001757">
    <property type="entry name" value="P_typ_ATPase"/>
</dbReference>
<dbReference type="SFLD" id="SFLDS00003">
    <property type="entry name" value="Haloacid_Dehalogenase"/>
    <property type="match status" value="1"/>
</dbReference>
<dbReference type="Gene3D" id="3.40.1110.10">
    <property type="entry name" value="Calcium-transporting ATPase, cytoplasmic domain N"/>
    <property type="match status" value="2"/>
</dbReference>
<dbReference type="InterPro" id="IPR006068">
    <property type="entry name" value="ATPase_P-typ_cation-transptr_C"/>
</dbReference>
<dbReference type="InterPro" id="IPR044492">
    <property type="entry name" value="P_typ_ATPase_HD_dom"/>
</dbReference>
<comment type="subcellular location">
    <subcellularLocation>
        <location evidence="1">Membrane</location>
        <topology evidence="1">Multi-pass membrane protein</topology>
    </subcellularLocation>
</comment>
<dbReference type="GO" id="GO:0016020">
    <property type="term" value="C:membrane"/>
    <property type="evidence" value="ECO:0007669"/>
    <property type="project" value="UniProtKB-SubCell"/>
</dbReference>
<dbReference type="SUPFAM" id="SSF56784">
    <property type="entry name" value="HAD-like"/>
    <property type="match status" value="1"/>
</dbReference>
<dbReference type="Gene3D" id="2.70.150.10">
    <property type="entry name" value="Calcium-transporting ATPase, cytoplasmic transduction domain A"/>
    <property type="match status" value="1"/>
</dbReference>
<evidence type="ECO:0000256" key="2">
    <source>
        <dbReference type="ARBA" id="ARBA00022692"/>
    </source>
</evidence>
<dbReference type="PROSITE" id="PS00154">
    <property type="entry name" value="ATPASE_E1_E2"/>
    <property type="match status" value="1"/>
</dbReference>
<dbReference type="SUPFAM" id="SSF81665">
    <property type="entry name" value="Calcium ATPase, transmembrane domain M"/>
    <property type="match status" value="1"/>
</dbReference>
<dbReference type="PANTHER" id="PTHR42861">
    <property type="entry name" value="CALCIUM-TRANSPORTING ATPASE"/>
    <property type="match status" value="1"/>
</dbReference>
<evidence type="ECO:0000256" key="8">
    <source>
        <dbReference type="SAM" id="Phobius"/>
    </source>
</evidence>